<dbReference type="GO" id="GO:0018738">
    <property type="term" value="F:S-formylglutathione hydrolase activity"/>
    <property type="evidence" value="ECO:0007669"/>
    <property type="project" value="UniProtKB-EC"/>
</dbReference>
<dbReference type="Pfam" id="PF00756">
    <property type="entry name" value="Esterase"/>
    <property type="match status" value="1"/>
</dbReference>
<name>A0A4J2F2X8_STREE</name>
<dbReference type="EMBL" id="CAATIP010000004">
    <property type="protein sequence ID" value="VNQ72905.1"/>
    <property type="molecule type" value="Genomic_DNA"/>
</dbReference>
<sequence length="254" mass="28611">MSYIQLDFHSHSLNRNVNLNIFLPDGELLPAPEQPYPTIYFLPGFSASGKELSTFLHFRTQCLLNGIAVVIPDGDNSFYLDKPERLALYSQYVSQELIDYTRSILPLSHKREETYIGGISMGGYGALVHGFRYPEKFGKIAALSPAIDIAAILNGNASQFGTTFADLFKTEEDYYSSTDHPVNALKELLDKGEDIPELFIACGFQDELVYASNRSFAEELEKLGVSLTYIEDDGGHDVFFWDKYLPAVFEFLRK</sequence>
<dbReference type="EC" id="3.1.2.12" evidence="1"/>
<dbReference type="SUPFAM" id="SSF53474">
    <property type="entry name" value="alpha/beta-Hydrolases"/>
    <property type="match status" value="1"/>
</dbReference>
<dbReference type="InterPro" id="IPR050583">
    <property type="entry name" value="Mycobacterial_A85_antigen"/>
</dbReference>
<dbReference type="Gene3D" id="3.40.50.1820">
    <property type="entry name" value="alpha/beta hydrolase"/>
    <property type="match status" value="1"/>
</dbReference>
<dbReference type="PANTHER" id="PTHR48098">
    <property type="entry name" value="ENTEROCHELIN ESTERASE-RELATED"/>
    <property type="match status" value="1"/>
</dbReference>
<dbReference type="InterPro" id="IPR000801">
    <property type="entry name" value="Esterase-like"/>
</dbReference>
<proteinExistence type="predicted"/>
<organism evidence="1">
    <name type="scientific">Streptococcus pneumoniae</name>
    <dbReference type="NCBI Taxonomy" id="1313"/>
    <lineage>
        <taxon>Bacteria</taxon>
        <taxon>Bacillati</taxon>
        <taxon>Bacillota</taxon>
        <taxon>Bacilli</taxon>
        <taxon>Lactobacillales</taxon>
        <taxon>Streptococcaceae</taxon>
        <taxon>Streptococcus</taxon>
    </lineage>
</organism>
<protein>
    <submittedName>
        <fullName evidence="1">Esterase</fullName>
        <ecNumber evidence="1">3.1.2.12</ecNumber>
    </submittedName>
</protein>
<dbReference type="PANTHER" id="PTHR48098:SF1">
    <property type="entry name" value="DIACYLGLYCEROL ACYLTRANSFERASE_MYCOLYLTRANSFERASE AG85A"/>
    <property type="match status" value="1"/>
</dbReference>
<keyword evidence="1" id="KW-0378">Hydrolase</keyword>
<evidence type="ECO:0000313" key="1">
    <source>
        <dbReference type="EMBL" id="VNQ72905.1"/>
    </source>
</evidence>
<dbReference type="AlphaFoldDB" id="A0A4J2F2X8"/>
<dbReference type="InterPro" id="IPR029058">
    <property type="entry name" value="AB_hydrolase_fold"/>
</dbReference>
<accession>A0A4J2F2X8</accession>
<dbReference type="GO" id="GO:0016747">
    <property type="term" value="F:acyltransferase activity, transferring groups other than amino-acyl groups"/>
    <property type="evidence" value="ECO:0007669"/>
    <property type="project" value="TreeGrafter"/>
</dbReference>
<reference evidence="1" key="1">
    <citation type="submission" date="2019-04" db="EMBL/GenBank/DDBJ databases">
        <authorList>
            <consortium name="Pathogen Informatics"/>
        </authorList>
    </citation>
    <scope>NUCLEOTIDE SEQUENCE</scope>
    <source>
        <strain evidence="1">GPSC79</strain>
    </source>
</reference>
<gene>
    <name evidence="1" type="primary">estA</name>
    <name evidence="1" type="ORF">SAMEA2658751_00603</name>
</gene>
<dbReference type="RefSeq" id="WP_130884796.1">
    <property type="nucleotide sequence ID" value="NZ_LR216042.1"/>
</dbReference>